<dbReference type="Proteomes" id="UP000244904">
    <property type="component" value="Unassembled WGS sequence"/>
</dbReference>
<accession>A0A2R8AZ34</accession>
<protein>
    <recommendedName>
        <fullName evidence="1">Histidine phosphotransferase ChpT C-terminal domain-containing protein</fullName>
    </recommendedName>
</protein>
<dbReference type="AlphaFoldDB" id="A0A2R8AZ34"/>
<evidence type="ECO:0000259" key="1">
    <source>
        <dbReference type="Pfam" id="PF10090"/>
    </source>
</evidence>
<dbReference type="RefSeq" id="WP_181389487.1">
    <property type="nucleotide sequence ID" value="NZ_OMOJ01000008.1"/>
</dbReference>
<dbReference type="Pfam" id="PF10090">
    <property type="entry name" value="HPTransfase"/>
    <property type="match status" value="1"/>
</dbReference>
<feature type="domain" description="Histidine phosphotransferase ChpT C-terminal" evidence="1">
    <location>
        <begin position="81"/>
        <end position="185"/>
    </location>
</feature>
<dbReference type="InterPro" id="IPR036890">
    <property type="entry name" value="HATPase_C_sf"/>
</dbReference>
<dbReference type="EMBL" id="OMOJ01000008">
    <property type="protein sequence ID" value="SPF81305.1"/>
    <property type="molecule type" value="Genomic_DNA"/>
</dbReference>
<reference evidence="3" key="1">
    <citation type="submission" date="2018-03" db="EMBL/GenBank/DDBJ databases">
        <authorList>
            <person name="Rodrigo-Torres L."/>
            <person name="Arahal R. D."/>
            <person name="Lucena T."/>
        </authorList>
    </citation>
    <scope>NUCLEOTIDE SEQUENCE [LARGE SCALE GENOMIC DNA]</scope>
    <source>
        <strain evidence="3">CECT 8871</strain>
    </source>
</reference>
<evidence type="ECO:0000313" key="3">
    <source>
        <dbReference type="Proteomes" id="UP000244904"/>
    </source>
</evidence>
<dbReference type="InterPro" id="IPR018762">
    <property type="entry name" value="ChpT_C"/>
</dbReference>
<organism evidence="2 3">
    <name type="scientific">Pseudoprimorskyibacter insulae</name>
    <dbReference type="NCBI Taxonomy" id="1695997"/>
    <lineage>
        <taxon>Bacteria</taxon>
        <taxon>Pseudomonadati</taxon>
        <taxon>Pseudomonadota</taxon>
        <taxon>Alphaproteobacteria</taxon>
        <taxon>Rhodobacterales</taxon>
        <taxon>Paracoccaceae</taxon>
        <taxon>Pseudoprimorskyibacter</taxon>
    </lineage>
</organism>
<proteinExistence type="predicted"/>
<evidence type="ECO:0000313" key="2">
    <source>
        <dbReference type="EMBL" id="SPF81305.1"/>
    </source>
</evidence>
<gene>
    <name evidence="2" type="ORF">PRI8871_03127</name>
</gene>
<dbReference type="Gene3D" id="1.10.287.130">
    <property type="match status" value="1"/>
</dbReference>
<name>A0A2R8AZ34_9RHOB</name>
<sequence>MKDLDEHLPGLIGSRICHDLISPIGAICNGLELLELSGQLNGSQEITLIQDSVRHARARIELFRVAFGRTEDQGAVAANAMQSLLNGWSEGSRHEMTWATGDPVGRQLAQMALLAFLCVETSLPRGGIIKGRTTGDGITLVARGDVVNADGPEWQHLRGQSAEVLPAGRVQFSLLRLLLDGSNRQPRIVALADGIELSV</sequence>
<dbReference type="Gene3D" id="3.30.565.10">
    <property type="entry name" value="Histidine kinase-like ATPase, C-terminal domain"/>
    <property type="match status" value="1"/>
</dbReference>
<keyword evidence="3" id="KW-1185">Reference proteome</keyword>